<gene>
    <name evidence="1" type="ORF">Y036_5068</name>
</gene>
<sequence length="68" mass="8090">MAPPRDIEHRRYGYSRRGPLAVEPLVRRLTTRPRRYFRTGLDKLDKDSLYDSGSPVEIRKVALRFKFI</sequence>
<accession>A0AA40MH21</accession>
<organism evidence="1 2">
    <name type="scientific">Burkholderia pseudomallei</name>
    <name type="common">Pseudomonas pseudomallei</name>
    <dbReference type="NCBI Taxonomy" id="28450"/>
    <lineage>
        <taxon>Bacteria</taxon>
        <taxon>Pseudomonadati</taxon>
        <taxon>Pseudomonadota</taxon>
        <taxon>Betaproteobacteria</taxon>
        <taxon>Burkholderiales</taxon>
        <taxon>Burkholderiaceae</taxon>
        <taxon>Burkholderia</taxon>
        <taxon>pseudomallei group</taxon>
    </lineage>
</organism>
<protein>
    <submittedName>
        <fullName evidence="1">Uncharacterized protein</fullName>
    </submittedName>
</protein>
<evidence type="ECO:0000313" key="1">
    <source>
        <dbReference type="EMBL" id="KGX16489.1"/>
    </source>
</evidence>
<dbReference type="Proteomes" id="UP000030475">
    <property type="component" value="Unassembled WGS sequence"/>
</dbReference>
<comment type="caution">
    <text evidence="1">The sequence shown here is derived from an EMBL/GenBank/DDBJ whole genome shotgun (WGS) entry which is preliminary data.</text>
</comment>
<proteinExistence type="predicted"/>
<dbReference type="EMBL" id="JQIM01000008">
    <property type="protein sequence ID" value="KGX16489.1"/>
    <property type="molecule type" value="Genomic_DNA"/>
</dbReference>
<reference evidence="1 2" key="1">
    <citation type="submission" date="2014-08" db="EMBL/GenBank/DDBJ databases">
        <authorList>
            <person name="Bunnell A."/>
            <person name="Chain P.S."/>
            <person name="Chertkov O."/>
            <person name="Currie B.J."/>
            <person name="Daligault H.E."/>
            <person name="Davenport K.W."/>
            <person name="Davis C."/>
            <person name="Gleasner C.D."/>
            <person name="Johnson S.L."/>
            <person name="Kaestli M."/>
            <person name="Koren S."/>
            <person name="Kunde Y.A."/>
            <person name="Mayo M."/>
            <person name="McMurry K.K."/>
            <person name="Price E.P."/>
            <person name="Reitenga K.G."/>
            <person name="Robison R."/>
            <person name="Rosovitz M.J."/>
            <person name="Sarovich D.S."/>
            <person name="Teshima H."/>
        </authorList>
    </citation>
    <scope>NUCLEOTIDE SEQUENCE [LARGE SCALE GENOMIC DNA]</scope>
    <source>
        <strain evidence="1 2">MSHR44</strain>
    </source>
</reference>
<name>A0AA40MH21_BURPE</name>
<dbReference type="AlphaFoldDB" id="A0AA40MH21"/>
<evidence type="ECO:0000313" key="2">
    <source>
        <dbReference type="Proteomes" id="UP000030475"/>
    </source>
</evidence>